<evidence type="ECO:0000313" key="2">
    <source>
        <dbReference type="EMBL" id="PLW23863.1"/>
    </source>
</evidence>
<accession>A0A2N5TEC8</accession>
<dbReference type="CDD" id="cd00303">
    <property type="entry name" value="retropepsin_like"/>
    <property type="match status" value="1"/>
</dbReference>
<reference evidence="2 3" key="1">
    <citation type="submission" date="2017-11" db="EMBL/GenBank/DDBJ databases">
        <title>De novo assembly and phasing of dikaryotic genomes from two isolates of Puccinia coronata f. sp. avenae, the causal agent of oat crown rust.</title>
        <authorList>
            <person name="Miller M.E."/>
            <person name="Zhang Y."/>
            <person name="Omidvar V."/>
            <person name="Sperschneider J."/>
            <person name="Schwessinger B."/>
            <person name="Raley C."/>
            <person name="Palmer J.M."/>
            <person name="Garnica D."/>
            <person name="Upadhyaya N."/>
            <person name="Rathjen J."/>
            <person name="Taylor J.M."/>
            <person name="Park R.F."/>
            <person name="Dodds P.N."/>
            <person name="Hirsch C.D."/>
            <person name="Kianian S.F."/>
            <person name="Figueroa M."/>
        </authorList>
    </citation>
    <scope>NUCLEOTIDE SEQUENCE [LARGE SCALE GENOMIC DNA]</scope>
    <source>
        <strain evidence="2">12SD80</strain>
    </source>
</reference>
<feature type="region of interest" description="Disordered" evidence="1">
    <location>
        <begin position="243"/>
        <end position="299"/>
    </location>
</feature>
<proteinExistence type="predicted"/>
<evidence type="ECO:0008006" key="4">
    <source>
        <dbReference type="Google" id="ProtNLM"/>
    </source>
</evidence>
<comment type="caution">
    <text evidence="2">The sequence shown here is derived from an EMBL/GenBank/DDBJ whole genome shotgun (WGS) entry which is preliminary data.</text>
</comment>
<gene>
    <name evidence="2" type="ORF">PCASD_14698</name>
</gene>
<protein>
    <recommendedName>
        <fullName evidence="4">Peptidase A2 domain-containing protein</fullName>
    </recommendedName>
</protein>
<evidence type="ECO:0000313" key="3">
    <source>
        <dbReference type="Proteomes" id="UP000235392"/>
    </source>
</evidence>
<sequence length="733" mass="82293">MSASNNPPAGKIKMVKIKPQDKSLGFDGSNVERFLDLYEMVVELDGTTEFDLAYQLRFFVRKDKVMEIVETLEGFESRDWTLLKAAMLAHWGKVDVAKFTSYLVRNDHVDSVEELRPGYYRAVSVGVQERIREHLIKEKSMILTKDHRFKLPAFAVLKKAVQAVMDTQTALTFKEPRSAVPVATSEFKEANDIMKKMEADCRPQAAPVPEKPATTIDEILRMLLSLEQRLTEMANAKNTVPAGGKMRPYFSGEYEADPSQKRHKDPKLYKAPSVPPFLARQPPRKAATPPPQSPLEKEMEGVEQEILERLEKPKDSEGTGVVPEGPLLVAKPKVRFQREVACNHPNALDAILRKIADVKVPDLSVLELMAISPAVAEGMKKWVLRRRVEVGPEELKVLSGTLAEGADGRDPSTDPKLYSCPLVYLSCFISDEEGSANPLVDSGSQLNIISNALANKFNISPRVNFSSAVYGIGNQACELVGVAEDVPIRVGRNIVGTCHFWITRLKGPFILGPPFLIDFDATLMFSNQVGEKILLPNAQGGKIEISLCPADTGQWEQEFLGNGRKAARKERHFSFQDDKAQSPLHHEDLLRLNLDVRGSTRLLFQDRHFLFQDDKAQSPLHPKDLLRLNPDVRGSTCLSFQDRHFSFQDDKAQSPLHPKDLLRLNLDDDKAQSPLHPKDSLRLNPDVRGSTCLLFQDRHFSFQDDKAQSPLHPKDLLRLNPDVRGSTRFSFQD</sequence>
<dbReference type="Proteomes" id="UP000235392">
    <property type="component" value="Unassembled WGS sequence"/>
</dbReference>
<dbReference type="AlphaFoldDB" id="A0A2N5TEC8"/>
<organism evidence="2 3">
    <name type="scientific">Puccinia coronata f. sp. avenae</name>
    <dbReference type="NCBI Taxonomy" id="200324"/>
    <lineage>
        <taxon>Eukaryota</taxon>
        <taxon>Fungi</taxon>
        <taxon>Dikarya</taxon>
        <taxon>Basidiomycota</taxon>
        <taxon>Pucciniomycotina</taxon>
        <taxon>Pucciniomycetes</taxon>
        <taxon>Pucciniales</taxon>
        <taxon>Pucciniaceae</taxon>
        <taxon>Puccinia</taxon>
    </lineage>
</organism>
<dbReference type="EMBL" id="PGCI01000622">
    <property type="protein sequence ID" value="PLW23863.1"/>
    <property type="molecule type" value="Genomic_DNA"/>
</dbReference>
<name>A0A2N5TEC8_9BASI</name>
<dbReference type="InterPro" id="IPR021109">
    <property type="entry name" value="Peptidase_aspartic_dom_sf"/>
</dbReference>
<evidence type="ECO:0000256" key="1">
    <source>
        <dbReference type="SAM" id="MobiDB-lite"/>
    </source>
</evidence>
<dbReference type="SUPFAM" id="SSF50630">
    <property type="entry name" value="Acid proteases"/>
    <property type="match status" value="1"/>
</dbReference>
<dbReference type="Gene3D" id="2.40.70.10">
    <property type="entry name" value="Acid Proteases"/>
    <property type="match status" value="1"/>
</dbReference>